<proteinExistence type="predicted"/>
<evidence type="ECO:0000313" key="2">
    <source>
        <dbReference type="EMBL" id="RDU38143.1"/>
    </source>
</evidence>
<protein>
    <submittedName>
        <fullName evidence="2">Endonuclease</fullName>
    </submittedName>
</protein>
<keyword evidence="2" id="KW-0378">Hydrolase</keyword>
<organism evidence="2 3">
    <name type="scientific">Neobacillus piezotolerans</name>
    <dbReference type="NCBI Taxonomy" id="2259171"/>
    <lineage>
        <taxon>Bacteria</taxon>
        <taxon>Bacillati</taxon>
        <taxon>Bacillota</taxon>
        <taxon>Bacilli</taxon>
        <taxon>Bacillales</taxon>
        <taxon>Bacillaceae</taxon>
        <taxon>Neobacillus</taxon>
    </lineage>
</organism>
<keyword evidence="2" id="KW-0255">Endonuclease</keyword>
<dbReference type="AlphaFoldDB" id="A0A3D8GUJ9"/>
<keyword evidence="2" id="KW-0540">Nuclease</keyword>
<dbReference type="GO" id="GO:0005524">
    <property type="term" value="F:ATP binding"/>
    <property type="evidence" value="ECO:0007669"/>
    <property type="project" value="UniProtKB-KW"/>
</dbReference>
<dbReference type="GO" id="GO:0009307">
    <property type="term" value="P:DNA restriction-modification system"/>
    <property type="evidence" value="ECO:0007669"/>
    <property type="project" value="UniProtKB-KW"/>
</dbReference>
<dbReference type="Proteomes" id="UP000257144">
    <property type="component" value="Unassembled WGS sequence"/>
</dbReference>
<dbReference type="Pfam" id="PF04313">
    <property type="entry name" value="HSDR_N"/>
    <property type="match status" value="1"/>
</dbReference>
<dbReference type="GO" id="GO:0009035">
    <property type="term" value="F:type I site-specific deoxyribonuclease activity"/>
    <property type="evidence" value="ECO:0007669"/>
    <property type="project" value="UniProtKB-EC"/>
</dbReference>
<dbReference type="EMBL" id="QNQT01000001">
    <property type="protein sequence ID" value="RDU38143.1"/>
    <property type="molecule type" value="Genomic_DNA"/>
</dbReference>
<gene>
    <name evidence="2" type="ORF">DRW41_00810</name>
</gene>
<dbReference type="InterPro" id="IPR017035">
    <property type="entry name" value="UCP035009_HsdR_All3000-type"/>
</dbReference>
<evidence type="ECO:0000259" key="1">
    <source>
        <dbReference type="Pfam" id="PF04313"/>
    </source>
</evidence>
<accession>A0A3D8GUJ9</accession>
<dbReference type="InterPro" id="IPR007409">
    <property type="entry name" value="Restrct_endonuc_type1_HsdR_N"/>
</dbReference>
<dbReference type="OrthoDB" id="9148007at2"/>
<dbReference type="GO" id="GO:0003677">
    <property type="term" value="F:DNA binding"/>
    <property type="evidence" value="ECO:0007669"/>
    <property type="project" value="UniProtKB-KW"/>
</dbReference>
<sequence length="355" mass="41181">MESFIEQIKTLSARAQKIKNSIATEEATKTSLVMPFFQVLGYDIFNPEEFTPEFVADVGIKKGEKVDYAIMADGKPVILIEAKSVSEQLQKHDSQLFRYFGTTAAKFAILTNGLIYRFYTDLEEQNKMDASPFFEFNLLDMKESSMSELAKFKKDSFDLESIFTTASELKYLNKLKAFLNEQRENPSEEYVKFLISQIYDGIKTKNTIEKFEPLIKKGYKQFINELVNDKLNAALKNTNKEDALSQELLAEVEPLEVKTEPQIVTTEEELESYVTVKFLLNETVPMDRISYRDNLSYFNILIDNNIRKWVCRLGFNNSNKYIQFNDETRSSEKIEKVSDIAFYKDRLIEVAKKFV</sequence>
<comment type="caution">
    <text evidence="2">The sequence shown here is derived from an EMBL/GenBank/DDBJ whole genome shotgun (WGS) entry which is preliminary data.</text>
</comment>
<evidence type="ECO:0000313" key="3">
    <source>
        <dbReference type="Proteomes" id="UP000257144"/>
    </source>
</evidence>
<keyword evidence="3" id="KW-1185">Reference proteome</keyword>
<feature type="domain" description="Restriction endonuclease type I HsdR N-terminal" evidence="1">
    <location>
        <begin position="62"/>
        <end position="127"/>
    </location>
</feature>
<dbReference type="Gene3D" id="3.90.1570.30">
    <property type="match status" value="1"/>
</dbReference>
<dbReference type="PIRSF" id="PIRSF035009">
    <property type="entry name" value="UCP035009_HSDR_N"/>
    <property type="match status" value="1"/>
</dbReference>
<reference evidence="2 3" key="1">
    <citation type="submission" date="2018-07" db="EMBL/GenBank/DDBJ databases">
        <title>Bacillus sp. YLB-04 draft genome sequence.</title>
        <authorList>
            <person name="Yu L."/>
            <person name="Tang X."/>
        </authorList>
    </citation>
    <scope>NUCLEOTIDE SEQUENCE [LARGE SCALE GENOMIC DNA]</scope>
    <source>
        <strain evidence="2 3">YLB-04</strain>
    </source>
</reference>
<name>A0A3D8GUJ9_9BACI</name>